<dbReference type="PROSITE" id="PS51257">
    <property type="entry name" value="PROKAR_LIPOPROTEIN"/>
    <property type="match status" value="1"/>
</dbReference>
<dbReference type="Proteomes" id="UP000472270">
    <property type="component" value="Unassembled WGS sequence"/>
</dbReference>
<evidence type="ECO:0000313" key="1">
    <source>
        <dbReference type="Ensembl" id="ENSSRHP00000039476.1"/>
    </source>
</evidence>
<organism evidence="1 2">
    <name type="scientific">Sinocyclocheilus rhinocerous</name>
    <dbReference type="NCBI Taxonomy" id="307959"/>
    <lineage>
        <taxon>Eukaryota</taxon>
        <taxon>Metazoa</taxon>
        <taxon>Chordata</taxon>
        <taxon>Craniata</taxon>
        <taxon>Vertebrata</taxon>
        <taxon>Euteleostomi</taxon>
        <taxon>Actinopterygii</taxon>
        <taxon>Neopterygii</taxon>
        <taxon>Teleostei</taxon>
        <taxon>Ostariophysi</taxon>
        <taxon>Cypriniformes</taxon>
        <taxon>Cyprinidae</taxon>
        <taxon>Cyprininae</taxon>
        <taxon>Sinocyclocheilus</taxon>
    </lineage>
</organism>
<reference evidence="1" key="2">
    <citation type="submission" date="2025-09" db="UniProtKB">
        <authorList>
            <consortium name="Ensembl"/>
        </authorList>
    </citation>
    <scope>IDENTIFICATION</scope>
</reference>
<protein>
    <submittedName>
        <fullName evidence="1">Uncharacterized protein</fullName>
    </submittedName>
</protein>
<evidence type="ECO:0000313" key="2">
    <source>
        <dbReference type="Proteomes" id="UP000472270"/>
    </source>
</evidence>
<reference evidence="1" key="1">
    <citation type="submission" date="2025-08" db="UniProtKB">
        <authorList>
            <consortium name="Ensembl"/>
        </authorList>
    </citation>
    <scope>IDENTIFICATION</scope>
</reference>
<name>A0A673IP75_9TELE</name>
<accession>A0A673IP75</accession>
<proteinExistence type="predicted"/>
<sequence length="39" mass="4202">MGKQAIGPFKRFNCIIGTIGSGCCGVNCHDECQRTNKDV</sequence>
<dbReference type="Ensembl" id="ENSSRHT00000040596.1">
    <property type="protein sequence ID" value="ENSSRHP00000039476.1"/>
    <property type="gene ID" value="ENSSRHG00000020087.1"/>
</dbReference>
<keyword evidence="2" id="KW-1185">Reference proteome</keyword>
<dbReference type="AlphaFoldDB" id="A0A673IP75"/>